<protein>
    <submittedName>
        <fullName evidence="2">Uncharacterized protein</fullName>
    </submittedName>
</protein>
<proteinExistence type="predicted"/>
<dbReference type="AlphaFoldDB" id="A0A645C6B4"/>
<feature type="region of interest" description="Disordered" evidence="1">
    <location>
        <begin position="325"/>
        <end position="346"/>
    </location>
</feature>
<sequence>MREHRNGALLLVDLVVEITLEPAGKPGENRVPLLVLGSRTGNDQRRTGFVDQDRVDLVDDGVVMAALDEIVGAQRHVVAQVVETELVVRAVRDVATVGLAALRGGHLRQNDADIEPQEVVDTAHLLGLILGQVVVDGDDVHALAAQRVQVAGHQRDDRLAFTGLHLGDVRLVQSDTADHLHIERALAEHPVRCLAHGRKSLRKQPIEVFPVVQTLPEISGLRAQLLVVHRDEVVLNVVDLLSDLLHSLQRASLADTEQAVHETHGIRPLLSPRRWTHRMRAYDSSVHQCSSWSLWLTPCRTDLHGRRAGSGTLLMSNAPDCVYLTGRPARSPSGQRSELTDRWMTP</sequence>
<comment type="caution">
    <text evidence="2">The sequence shown here is derived from an EMBL/GenBank/DDBJ whole genome shotgun (WGS) entry which is preliminary data.</text>
</comment>
<reference evidence="2" key="1">
    <citation type="submission" date="2019-08" db="EMBL/GenBank/DDBJ databases">
        <authorList>
            <person name="Kucharzyk K."/>
            <person name="Murdoch R.W."/>
            <person name="Higgins S."/>
            <person name="Loffler F."/>
        </authorList>
    </citation>
    <scope>NUCLEOTIDE SEQUENCE</scope>
</reference>
<organism evidence="2">
    <name type="scientific">bioreactor metagenome</name>
    <dbReference type="NCBI Taxonomy" id="1076179"/>
    <lineage>
        <taxon>unclassified sequences</taxon>
        <taxon>metagenomes</taxon>
        <taxon>ecological metagenomes</taxon>
    </lineage>
</organism>
<accession>A0A645C6B4</accession>
<evidence type="ECO:0000256" key="1">
    <source>
        <dbReference type="SAM" id="MobiDB-lite"/>
    </source>
</evidence>
<gene>
    <name evidence="2" type="ORF">SDC9_120306</name>
</gene>
<evidence type="ECO:0000313" key="2">
    <source>
        <dbReference type="EMBL" id="MPM73326.1"/>
    </source>
</evidence>
<name>A0A645C6B4_9ZZZZ</name>
<dbReference type="EMBL" id="VSSQ01025285">
    <property type="protein sequence ID" value="MPM73326.1"/>
    <property type="molecule type" value="Genomic_DNA"/>
</dbReference>